<dbReference type="Proteomes" id="UP000177027">
    <property type="component" value="Unassembled WGS sequence"/>
</dbReference>
<dbReference type="PANTHER" id="PTHR42994:SF2">
    <property type="entry name" value="PEPTIDASE"/>
    <property type="match status" value="1"/>
</dbReference>
<feature type="domain" description="Peptidase M20 dimerisation" evidence="7">
    <location>
        <begin position="169"/>
        <end position="262"/>
    </location>
</feature>
<keyword evidence="2" id="KW-0645">Protease</keyword>
<dbReference type="Pfam" id="PF07687">
    <property type="entry name" value="M20_dimer"/>
    <property type="match status" value="1"/>
</dbReference>
<dbReference type="InterPro" id="IPR011650">
    <property type="entry name" value="Peptidase_M20_dimer"/>
</dbReference>
<comment type="caution">
    <text evidence="8">The sequence shown here is derived from an EMBL/GenBank/DDBJ whole genome shotgun (WGS) entry which is preliminary data.</text>
</comment>
<sequence>MKLKEKIKRTFIDLIKINEVYPHEDKIIKYVLNRFRTLNIPTKLDSFKNVIAYFPGKGEPILLNTHLDIPESVDNLDYEIDGDVIRGTGKSILGADPKSGLAVLLELTGYLKNNNIMTRPIEFVFTRGEEAGLFGALNLDYRLLKSKMGLVIDEDGPCTSIVTKAPAYYRIDGMIEGKTVHPRDWKDGLNALQFTAQTIGQLQQGEIADGVTFNIGIFTSGTARNSVPGRVEFQSELRSFNEKKLLREAKKVERCLKSLEKKDLRVHLDTALEFHSYSLEKNHELFLRLERTYGQLNLSSNYYETYGGSDANVINAHDIRVVPVGSAYYRAHQYTEYVHLEEMKDLLFFLAEFVKRDPSTSLGMTYRLRDDAFIVLLLGLRLLFPLHLLSE</sequence>
<organism evidence="8 9">
    <name type="scientific">Candidatus Roizmanbacteria bacterium RIFCSPHIGHO2_02_FULL_40_9</name>
    <dbReference type="NCBI Taxonomy" id="1802042"/>
    <lineage>
        <taxon>Bacteria</taxon>
        <taxon>Candidatus Roizmaniibacteriota</taxon>
    </lineage>
</organism>
<dbReference type="InterPro" id="IPR002933">
    <property type="entry name" value="Peptidase_M20"/>
</dbReference>
<protein>
    <recommendedName>
        <fullName evidence="7">Peptidase M20 dimerisation domain-containing protein</fullName>
    </recommendedName>
</protein>
<evidence type="ECO:0000313" key="8">
    <source>
        <dbReference type="EMBL" id="OGK28628.1"/>
    </source>
</evidence>
<comment type="cofactor">
    <cofactor evidence="1">
        <name>Zn(2+)</name>
        <dbReference type="ChEBI" id="CHEBI:29105"/>
    </cofactor>
</comment>
<gene>
    <name evidence="8" type="ORF">A3D06_02130</name>
</gene>
<dbReference type="AlphaFoldDB" id="A0A1F7HBP6"/>
<accession>A0A1F7HBP6</accession>
<dbReference type="PROSITE" id="PS00759">
    <property type="entry name" value="ARGE_DAPE_CPG2_2"/>
    <property type="match status" value="1"/>
</dbReference>
<name>A0A1F7HBP6_9BACT</name>
<dbReference type="InterPro" id="IPR036264">
    <property type="entry name" value="Bact_exopeptidase_dim_dom"/>
</dbReference>
<evidence type="ECO:0000256" key="6">
    <source>
        <dbReference type="ARBA" id="ARBA00023049"/>
    </source>
</evidence>
<evidence type="ECO:0000256" key="3">
    <source>
        <dbReference type="ARBA" id="ARBA00022723"/>
    </source>
</evidence>
<dbReference type="Gene3D" id="3.40.630.10">
    <property type="entry name" value="Zn peptidases"/>
    <property type="match status" value="1"/>
</dbReference>
<dbReference type="PANTHER" id="PTHR42994">
    <property type="entry name" value="PEPTIDASE T"/>
    <property type="match status" value="1"/>
</dbReference>
<evidence type="ECO:0000259" key="7">
    <source>
        <dbReference type="Pfam" id="PF07687"/>
    </source>
</evidence>
<evidence type="ECO:0000256" key="4">
    <source>
        <dbReference type="ARBA" id="ARBA00022801"/>
    </source>
</evidence>
<proteinExistence type="predicted"/>
<keyword evidence="6" id="KW-0482">Metalloprotease</keyword>
<evidence type="ECO:0000256" key="1">
    <source>
        <dbReference type="ARBA" id="ARBA00001947"/>
    </source>
</evidence>
<dbReference type="GO" id="GO:0008237">
    <property type="term" value="F:metallopeptidase activity"/>
    <property type="evidence" value="ECO:0007669"/>
    <property type="project" value="UniProtKB-KW"/>
</dbReference>
<reference evidence="8 9" key="1">
    <citation type="journal article" date="2016" name="Nat. Commun.">
        <title>Thousands of microbial genomes shed light on interconnected biogeochemical processes in an aquifer system.</title>
        <authorList>
            <person name="Anantharaman K."/>
            <person name="Brown C.T."/>
            <person name="Hug L.A."/>
            <person name="Sharon I."/>
            <person name="Castelle C.J."/>
            <person name="Probst A.J."/>
            <person name="Thomas B.C."/>
            <person name="Singh A."/>
            <person name="Wilkins M.J."/>
            <person name="Karaoz U."/>
            <person name="Brodie E.L."/>
            <person name="Williams K.H."/>
            <person name="Hubbard S.S."/>
            <person name="Banfield J.F."/>
        </authorList>
    </citation>
    <scope>NUCLEOTIDE SEQUENCE [LARGE SCALE GENOMIC DNA]</scope>
</reference>
<keyword evidence="4" id="KW-0378">Hydrolase</keyword>
<dbReference type="Pfam" id="PF01546">
    <property type="entry name" value="Peptidase_M20"/>
    <property type="match status" value="1"/>
</dbReference>
<dbReference type="InterPro" id="IPR001261">
    <property type="entry name" value="ArgE/DapE_CS"/>
</dbReference>
<keyword evidence="5" id="KW-0862">Zinc</keyword>
<dbReference type="SUPFAM" id="SSF53187">
    <property type="entry name" value="Zn-dependent exopeptidases"/>
    <property type="match status" value="1"/>
</dbReference>
<dbReference type="GO" id="GO:0006508">
    <property type="term" value="P:proteolysis"/>
    <property type="evidence" value="ECO:0007669"/>
    <property type="project" value="UniProtKB-KW"/>
</dbReference>
<dbReference type="Gene3D" id="3.30.70.360">
    <property type="match status" value="1"/>
</dbReference>
<dbReference type="EMBL" id="MFZS01000035">
    <property type="protein sequence ID" value="OGK28628.1"/>
    <property type="molecule type" value="Genomic_DNA"/>
</dbReference>
<keyword evidence="3" id="KW-0479">Metal-binding</keyword>
<dbReference type="GO" id="GO:0046872">
    <property type="term" value="F:metal ion binding"/>
    <property type="evidence" value="ECO:0007669"/>
    <property type="project" value="UniProtKB-KW"/>
</dbReference>
<evidence type="ECO:0000256" key="2">
    <source>
        <dbReference type="ARBA" id="ARBA00022670"/>
    </source>
</evidence>
<dbReference type="SUPFAM" id="SSF55031">
    <property type="entry name" value="Bacterial exopeptidase dimerisation domain"/>
    <property type="match status" value="1"/>
</dbReference>
<evidence type="ECO:0000313" key="9">
    <source>
        <dbReference type="Proteomes" id="UP000177027"/>
    </source>
</evidence>
<evidence type="ECO:0000256" key="5">
    <source>
        <dbReference type="ARBA" id="ARBA00022833"/>
    </source>
</evidence>